<proteinExistence type="predicted"/>
<reference evidence="7" key="4">
    <citation type="journal article" date="2018" name="Nat. Plants">
        <title>Whole-genome landscape of Medicago truncatula symbiotic genes.</title>
        <authorList>
            <person name="Pecrix Y."/>
            <person name="Staton S.E."/>
            <person name="Sallet E."/>
            <person name="Lelandais-Briere C."/>
            <person name="Moreau S."/>
            <person name="Carrere S."/>
            <person name="Blein T."/>
            <person name="Jardinaud M.F."/>
            <person name="Latrasse D."/>
            <person name="Zouine M."/>
            <person name="Zahm M."/>
            <person name="Kreplak J."/>
            <person name="Mayjonade B."/>
            <person name="Satge C."/>
            <person name="Perez M."/>
            <person name="Cauet S."/>
            <person name="Marande W."/>
            <person name="Chantry-Darmon C."/>
            <person name="Lopez-Roques C."/>
            <person name="Bouchez O."/>
            <person name="Berard A."/>
            <person name="Debelle F."/>
            <person name="Munos S."/>
            <person name="Bendahmane A."/>
            <person name="Berges H."/>
            <person name="Niebel A."/>
            <person name="Buitink J."/>
            <person name="Frugier F."/>
            <person name="Benhamed M."/>
            <person name="Crespi M."/>
            <person name="Gouzy J."/>
            <person name="Gamas P."/>
        </authorList>
    </citation>
    <scope>NUCLEOTIDE SEQUENCE [LARGE SCALE GENOMIC DNA]</scope>
    <source>
        <strain evidence="7">cv. Jemalong A17</strain>
    </source>
</reference>
<dbReference type="Gramene" id="rna37282">
    <property type="protein sequence ID" value="RHN52588.1"/>
    <property type="gene ID" value="gene37282"/>
</dbReference>
<reference evidence="5" key="3">
    <citation type="submission" date="2015-04" db="UniProtKB">
        <authorList>
            <consortium name="EnsemblPlants"/>
        </authorList>
    </citation>
    <scope>IDENTIFICATION</scope>
    <source>
        <strain evidence="5">cv. Jemalong A17</strain>
    </source>
</reference>
<keyword evidence="1" id="KW-0520">NAD</keyword>
<dbReference type="PANTHER" id="PTHR32009">
    <property type="entry name" value="TMV RESISTANCE PROTEIN N-LIKE"/>
    <property type="match status" value="1"/>
</dbReference>
<dbReference type="AlphaFoldDB" id="G7KKT2"/>
<dbReference type="Pfam" id="PF01582">
    <property type="entry name" value="TIR"/>
    <property type="match status" value="1"/>
</dbReference>
<dbReference type="HOGENOM" id="CLU_1715979_0_0_1"/>
<reference evidence="3 6" key="2">
    <citation type="journal article" date="2014" name="BMC Genomics">
        <title>An improved genome release (version Mt4.0) for the model legume Medicago truncatula.</title>
        <authorList>
            <person name="Tang H."/>
            <person name="Krishnakumar V."/>
            <person name="Bidwell S."/>
            <person name="Rosen B."/>
            <person name="Chan A."/>
            <person name="Zhou S."/>
            <person name="Gentzbittel L."/>
            <person name="Childs K.L."/>
            <person name="Yandell M."/>
            <person name="Gundlach H."/>
            <person name="Mayer K.F."/>
            <person name="Schwartz D.C."/>
            <person name="Town C.D."/>
        </authorList>
    </citation>
    <scope>GENOME REANNOTATION</scope>
    <source>
        <strain evidence="5 6">cv. Jemalong A17</strain>
    </source>
</reference>
<keyword evidence="6" id="KW-1185">Reference proteome</keyword>
<dbReference type="EMBL" id="PSQE01000006">
    <property type="protein sequence ID" value="RHN52588.1"/>
    <property type="molecule type" value="Genomic_DNA"/>
</dbReference>
<dbReference type="InterPro" id="IPR035897">
    <property type="entry name" value="Toll_tir_struct_dom_sf"/>
</dbReference>
<protein>
    <submittedName>
        <fullName evidence="3">Disease resistance protein (TIR-NBS-LRR class)</fullName>
    </submittedName>
    <submittedName>
        <fullName evidence="4">Putative TIR domain-containing protein</fullName>
    </submittedName>
</protein>
<reference evidence="4" key="5">
    <citation type="journal article" date="2018" name="Nat. Plants">
        <title>Whole-genome landscape of Medicago truncatula symbiotic genes.</title>
        <authorList>
            <person name="Pecrix Y."/>
            <person name="Gamas P."/>
            <person name="Carrere S."/>
        </authorList>
    </citation>
    <scope>NUCLEOTIDE SEQUENCE</scope>
    <source>
        <tissue evidence="4">Leaves</tissue>
    </source>
</reference>
<evidence type="ECO:0000256" key="1">
    <source>
        <dbReference type="ARBA" id="ARBA00023027"/>
    </source>
</evidence>
<evidence type="ECO:0000313" key="4">
    <source>
        <dbReference type="EMBL" id="RHN52588.1"/>
    </source>
</evidence>
<evidence type="ECO:0000313" key="6">
    <source>
        <dbReference type="Proteomes" id="UP000002051"/>
    </source>
</evidence>
<evidence type="ECO:0000313" key="3">
    <source>
        <dbReference type="EMBL" id="AES76428.1"/>
    </source>
</evidence>
<dbReference type="EMBL" id="CM001222">
    <property type="protein sequence ID" value="AES76428.1"/>
    <property type="molecule type" value="Genomic_DNA"/>
</dbReference>
<accession>G7KKT2</accession>
<dbReference type="KEGG" id="mtr:11427860"/>
<reference evidence="3 6" key="1">
    <citation type="journal article" date="2011" name="Nature">
        <title>The Medicago genome provides insight into the evolution of rhizobial symbioses.</title>
        <authorList>
            <person name="Young N.D."/>
            <person name="Debelle F."/>
            <person name="Oldroyd G.E."/>
            <person name="Geurts R."/>
            <person name="Cannon S.B."/>
            <person name="Udvardi M.K."/>
            <person name="Benedito V.A."/>
            <person name="Mayer K.F."/>
            <person name="Gouzy J."/>
            <person name="Schoof H."/>
            <person name="Van de Peer Y."/>
            <person name="Proost S."/>
            <person name="Cook D.R."/>
            <person name="Meyers B.C."/>
            <person name="Spannagl M."/>
            <person name="Cheung F."/>
            <person name="De Mita S."/>
            <person name="Krishnakumar V."/>
            <person name="Gundlach H."/>
            <person name="Zhou S."/>
            <person name="Mudge J."/>
            <person name="Bharti A.K."/>
            <person name="Murray J.D."/>
            <person name="Naoumkina M.A."/>
            <person name="Rosen B."/>
            <person name="Silverstein K.A."/>
            <person name="Tang H."/>
            <person name="Rombauts S."/>
            <person name="Zhao P.X."/>
            <person name="Zhou P."/>
            <person name="Barbe V."/>
            <person name="Bardou P."/>
            <person name="Bechner M."/>
            <person name="Bellec A."/>
            <person name="Berger A."/>
            <person name="Berges H."/>
            <person name="Bidwell S."/>
            <person name="Bisseling T."/>
            <person name="Choisne N."/>
            <person name="Couloux A."/>
            <person name="Denny R."/>
            <person name="Deshpande S."/>
            <person name="Dai X."/>
            <person name="Doyle J.J."/>
            <person name="Dudez A.M."/>
            <person name="Farmer A.D."/>
            <person name="Fouteau S."/>
            <person name="Franken C."/>
            <person name="Gibelin C."/>
            <person name="Gish J."/>
            <person name="Goldstein S."/>
            <person name="Gonzalez A.J."/>
            <person name="Green P.J."/>
            <person name="Hallab A."/>
            <person name="Hartog M."/>
            <person name="Hua A."/>
            <person name="Humphray S.J."/>
            <person name="Jeong D.H."/>
            <person name="Jing Y."/>
            <person name="Jocker A."/>
            <person name="Kenton S.M."/>
            <person name="Kim D.J."/>
            <person name="Klee K."/>
            <person name="Lai H."/>
            <person name="Lang C."/>
            <person name="Lin S."/>
            <person name="Macmil S.L."/>
            <person name="Magdelenat G."/>
            <person name="Matthews L."/>
            <person name="McCorrison J."/>
            <person name="Monaghan E.L."/>
            <person name="Mun J.H."/>
            <person name="Najar F.Z."/>
            <person name="Nicholson C."/>
            <person name="Noirot C."/>
            <person name="O'Bleness M."/>
            <person name="Paule C.R."/>
            <person name="Poulain J."/>
            <person name="Prion F."/>
            <person name="Qin B."/>
            <person name="Qu C."/>
            <person name="Retzel E.F."/>
            <person name="Riddle C."/>
            <person name="Sallet E."/>
            <person name="Samain S."/>
            <person name="Samson N."/>
            <person name="Sanders I."/>
            <person name="Saurat O."/>
            <person name="Scarpelli C."/>
            <person name="Schiex T."/>
            <person name="Segurens B."/>
            <person name="Severin A.J."/>
            <person name="Sherrier D.J."/>
            <person name="Shi R."/>
            <person name="Sims S."/>
            <person name="Singer S.R."/>
            <person name="Sinharoy S."/>
            <person name="Sterck L."/>
            <person name="Viollet A."/>
            <person name="Wang B.B."/>
            <person name="Wang K."/>
            <person name="Wang M."/>
            <person name="Wang X."/>
            <person name="Warfsmann J."/>
            <person name="Weissenbach J."/>
            <person name="White D.D."/>
            <person name="White J.D."/>
            <person name="Wiley G.B."/>
            <person name="Wincker P."/>
            <person name="Xing Y."/>
            <person name="Yang L."/>
            <person name="Yao Z."/>
            <person name="Ying F."/>
            <person name="Zhai J."/>
            <person name="Zhou L."/>
            <person name="Zuber A."/>
            <person name="Denarie J."/>
            <person name="Dixon R.A."/>
            <person name="May G.D."/>
            <person name="Schwartz D.C."/>
            <person name="Rogers J."/>
            <person name="Quetier F."/>
            <person name="Town C.D."/>
            <person name="Roe B.A."/>
        </authorList>
    </citation>
    <scope>NUCLEOTIDE SEQUENCE [LARGE SCALE GENOMIC DNA]</scope>
    <source>
        <strain evidence="3">A17</strain>
        <strain evidence="5 6">cv. Jemalong A17</strain>
    </source>
</reference>
<name>G7KKT2_MEDTR</name>
<evidence type="ECO:0000313" key="5">
    <source>
        <dbReference type="EnsemblPlants" id="AES76428"/>
    </source>
</evidence>
<sequence length="153" mass="17717">MGNLLSWFPSSFTYDVCLVFCGDDLHDSFPRNLLKALNERGIRTFIDKNQESTLKAIEESRTVIIIFAEDICGLPLDFYSIDRYGEHAIITPVLINTNPSQVAEAAYGFYDPYNPEEHPSPYDEYFEVDCYHRCCYTAEKPGWYFKDGYLPDH</sequence>
<feature type="domain" description="TIR" evidence="2">
    <location>
        <begin position="14"/>
        <end position="70"/>
    </location>
</feature>
<dbReference type="GO" id="GO:0005634">
    <property type="term" value="C:nucleus"/>
    <property type="evidence" value="ECO:0000318"/>
    <property type="project" value="GO_Central"/>
</dbReference>
<dbReference type="PANTHER" id="PTHR32009:SF138">
    <property type="entry name" value="DISEASE RESISTANCE PROTEIN (TIR-NBS-LRR CLASS)"/>
    <property type="match status" value="1"/>
</dbReference>
<dbReference type="PaxDb" id="3880-AES76428"/>
<dbReference type="GO" id="GO:0007165">
    <property type="term" value="P:signal transduction"/>
    <property type="evidence" value="ECO:0000318"/>
    <property type="project" value="GO_Central"/>
</dbReference>
<evidence type="ECO:0000259" key="2">
    <source>
        <dbReference type="Pfam" id="PF01582"/>
    </source>
</evidence>
<dbReference type="Proteomes" id="UP000002051">
    <property type="component" value="Chromosome 6"/>
</dbReference>
<gene>
    <name evidence="5" type="primary">11427860</name>
    <name evidence="3" type="ordered locus">MTR_6g078580</name>
    <name evidence="4" type="ORF">MtrunA17_Chr6g0482181</name>
</gene>
<dbReference type="Gene3D" id="3.40.50.10140">
    <property type="entry name" value="Toll/interleukin-1 receptor homology (TIR) domain"/>
    <property type="match status" value="1"/>
</dbReference>
<dbReference type="OrthoDB" id="1678688at2759"/>
<dbReference type="SUPFAM" id="SSF52200">
    <property type="entry name" value="Toll/Interleukin receptor TIR domain"/>
    <property type="match status" value="1"/>
</dbReference>
<organism evidence="3 6">
    <name type="scientific">Medicago truncatula</name>
    <name type="common">Barrel medic</name>
    <name type="synonym">Medicago tribuloides</name>
    <dbReference type="NCBI Taxonomy" id="3880"/>
    <lineage>
        <taxon>Eukaryota</taxon>
        <taxon>Viridiplantae</taxon>
        <taxon>Streptophyta</taxon>
        <taxon>Embryophyta</taxon>
        <taxon>Tracheophyta</taxon>
        <taxon>Spermatophyta</taxon>
        <taxon>Magnoliopsida</taxon>
        <taxon>eudicotyledons</taxon>
        <taxon>Gunneridae</taxon>
        <taxon>Pentapetalae</taxon>
        <taxon>rosids</taxon>
        <taxon>fabids</taxon>
        <taxon>Fabales</taxon>
        <taxon>Fabaceae</taxon>
        <taxon>Papilionoideae</taxon>
        <taxon>50 kb inversion clade</taxon>
        <taxon>NPAAA clade</taxon>
        <taxon>Hologalegina</taxon>
        <taxon>IRL clade</taxon>
        <taxon>Trifolieae</taxon>
        <taxon>Medicago</taxon>
    </lineage>
</organism>
<evidence type="ECO:0000313" key="7">
    <source>
        <dbReference type="Proteomes" id="UP000265566"/>
    </source>
</evidence>
<dbReference type="EnsemblPlants" id="AES76428">
    <property type="protein sequence ID" value="AES76428"/>
    <property type="gene ID" value="MTR_6g078580"/>
</dbReference>
<dbReference type="Proteomes" id="UP000265566">
    <property type="component" value="Chromosome 6"/>
</dbReference>
<dbReference type="InterPro" id="IPR000157">
    <property type="entry name" value="TIR_dom"/>
</dbReference>